<dbReference type="Proteomes" id="UP000070587">
    <property type="component" value="Chromosome"/>
</dbReference>
<dbReference type="InterPro" id="IPR007842">
    <property type="entry name" value="HEPN_dom"/>
</dbReference>
<dbReference type="PATRIC" id="fig|1609559.3.peg.1212"/>
<evidence type="ECO:0000313" key="3">
    <source>
        <dbReference type="Proteomes" id="UP000070587"/>
    </source>
</evidence>
<reference evidence="2 3" key="2">
    <citation type="journal article" date="2016" name="Int. J. Syst. Evol. Microbiol.">
        <title>Pyrococcus kukulkanii sp. nov., a hyperthermophilic, piezophilic archaeon isolated from a deep-sea hydrothermal vent.</title>
        <authorList>
            <person name="Callac N."/>
            <person name="Oger P."/>
            <person name="Lesongeur F."/>
            <person name="Rattray J.E."/>
            <person name="Vannier P."/>
            <person name="Michoud G."/>
            <person name="Beauverger M."/>
            <person name="Gayet N."/>
            <person name="Rouxel O."/>
            <person name="Jebbar M."/>
            <person name="Godfroy A."/>
        </authorList>
    </citation>
    <scope>NUCLEOTIDE SEQUENCE [LARGE SCALE GENOMIC DNA]</scope>
    <source>
        <strain evidence="2 3">NCB100</strain>
    </source>
</reference>
<dbReference type="EMBL" id="CP010835">
    <property type="protein sequence ID" value="AMM54034.1"/>
    <property type="molecule type" value="Genomic_DNA"/>
</dbReference>
<name>A0A127B9Q0_9EURY</name>
<dbReference type="PROSITE" id="PS50910">
    <property type="entry name" value="HEPN"/>
    <property type="match status" value="1"/>
</dbReference>
<gene>
    <name evidence="2" type="ORF">TQ32_05780</name>
</gene>
<proteinExistence type="predicted"/>
<dbReference type="GeneID" id="28491324"/>
<dbReference type="Gene3D" id="1.20.120.330">
    <property type="entry name" value="Nucleotidyltransferases domain 2"/>
    <property type="match status" value="1"/>
</dbReference>
<accession>A0A127B9Q0</accession>
<reference evidence="3" key="1">
    <citation type="submission" date="2015-02" db="EMBL/GenBank/DDBJ databases">
        <title>Pyrococcus kukulkanii sp. nov., a novel hyperthermophilic archaeon isolated from a deep-sea hydrothermal vent at the Guaymas Basin.</title>
        <authorList>
            <person name="Oger P.M."/>
            <person name="Callac N."/>
            <person name="Jebbar M."/>
            <person name="Godfroy A."/>
        </authorList>
    </citation>
    <scope>NUCLEOTIDE SEQUENCE [LARGE SCALE GENOMIC DNA]</scope>
    <source>
        <strain evidence="3">NCB100</strain>
    </source>
</reference>
<dbReference type="SMART" id="SM00748">
    <property type="entry name" value="HEPN"/>
    <property type="match status" value="1"/>
</dbReference>
<sequence>MREEARLLWEQALEDLKTAEVLIEAGRYYASVFFSQQAAEKALKALYIEVKKELPPKTHSLIRLSQELNIKDEEILDAVLDLNPEYTVTRYPDAANEVPARIYNRRSAVEHFEKAKKVMEFCRKRLKV</sequence>
<dbReference type="STRING" id="1609559.TQ32_05780"/>
<keyword evidence="2" id="KW-0238">DNA-binding</keyword>
<evidence type="ECO:0000313" key="2">
    <source>
        <dbReference type="EMBL" id="AMM54034.1"/>
    </source>
</evidence>
<dbReference type="SUPFAM" id="SSF81593">
    <property type="entry name" value="Nucleotidyltransferase substrate binding subunit/domain"/>
    <property type="match status" value="1"/>
</dbReference>
<feature type="domain" description="HEPN" evidence="1">
    <location>
        <begin position="9"/>
        <end position="118"/>
    </location>
</feature>
<dbReference type="OrthoDB" id="359241at2157"/>
<dbReference type="KEGG" id="pyc:TQ32_05780"/>
<dbReference type="Pfam" id="PF05168">
    <property type="entry name" value="HEPN"/>
    <property type="match status" value="1"/>
</dbReference>
<dbReference type="RefSeq" id="WP_068322163.1">
    <property type="nucleotide sequence ID" value="NZ_CP010835.1"/>
</dbReference>
<organism evidence="2 3">
    <name type="scientific">Pyrococcus kukulkanii</name>
    <dbReference type="NCBI Taxonomy" id="1609559"/>
    <lineage>
        <taxon>Archaea</taxon>
        <taxon>Methanobacteriati</taxon>
        <taxon>Methanobacteriota</taxon>
        <taxon>Thermococci</taxon>
        <taxon>Thermococcales</taxon>
        <taxon>Thermococcaceae</taxon>
        <taxon>Pyrococcus</taxon>
    </lineage>
</organism>
<protein>
    <submittedName>
        <fullName evidence="2">DNA-binding protein</fullName>
    </submittedName>
</protein>
<evidence type="ECO:0000259" key="1">
    <source>
        <dbReference type="PROSITE" id="PS50910"/>
    </source>
</evidence>
<dbReference type="AlphaFoldDB" id="A0A127B9Q0"/>
<dbReference type="GO" id="GO:0003677">
    <property type="term" value="F:DNA binding"/>
    <property type="evidence" value="ECO:0007669"/>
    <property type="project" value="UniProtKB-KW"/>
</dbReference>